<reference evidence="2" key="1">
    <citation type="journal article" date="2012" name="Nature">
        <title>A physical, genetic and functional sequence assembly of the barley genome.</title>
        <authorList>
            <consortium name="The International Barley Genome Sequencing Consortium"/>
            <person name="Mayer K.F."/>
            <person name="Waugh R."/>
            <person name="Brown J.W."/>
            <person name="Schulman A."/>
            <person name="Langridge P."/>
            <person name="Platzer M."/>
            <person name="Fincher G.B."/>
            <person name="Muehlbauer G.J."/>
            <person name="Sato K."/>
            <person name="Close T.J."/>
            <person name="Wise R.P."/>
            <person name="Stein N."/>
        </authorList>
    </citation>
    <scope>NUCLEOTIDE SEQUENCE [LARGE SCALE GENOMIC DNA]</scope>
    <source>
        <strain evidence="2">cv. Morex</strain>
    </source>
</reference>
<evidence type="ECO:0000313" key="1">
    <source>
        <dbReference type="EnsemblPlants" id="HORVU.MOREX.r3.7HG0745230.1"/>
    </source>
</evidence>
<keyword evidence="2" id="KW-1185">Reference proteome</keyword>
<dbReference type="Gramene" id="HORVU.MOREX.r2.7HG0618010.1">
    <property type="protein sequence ID" value="HORVU.MOREX.r2.7HG0618010.1"/>
    <property type="gene ID" value="HORVU.MOREX.r2.7HG0618010"/>
</dbReference>
<proteinExistence type="predicted"/>
<reference evidence="1" key="2">
    <citation type="submission" date="2020-10" db="EMBL/GenBank/DDBJ databases">
        <authorList>
            <person name="Scholz U."/>
            <person name="Mascher M."/>
            <person name="Fiebig A."/>
        </authorList>
    </citation>
    <scope>NUCLEOTIDE SEQUENCE [LARGE SCALE GENOMIC DNA]</scope>
    <source>
        <strain evidence="1">cv. Morex</strain>
    </source>
</reference>
<organism evidence="1 2">
    <name type="scientific">Hordeum vulgare subsp. vulgare</name>
    <name type="common">Domesticated barley</name>
    <dbReference type="NCBI Taxonomy" id="112509"/>
    <lineage>
        <taxon>Eukaryota</taxon>
        <taxon>Viridiplantae</taxon>
        <taxon>Streptophyta</taxon>
        <taxon>Embryophyta</taxon>
        <taxon>Tracheophyta</taxon>
        <taxon>Spermatophyta</taxon>
        <taxon>Magnoliopsida</taxon>
        <taxon>Liliopsida</taxon>
        <taxon>Poales</taxon>
        <taxon>Poaceae</taxon>
        <taxon>BOP clade</taxon>
        <taxon>Pooideae</taxon>
        <taxon>Triticodae</taxon>
        <taxon>Triticeae</taxon>
        <taxon>Hordeinae</taxon>
        <taxon>Hordeum</taxon>
    </lineage>
</organism>
<dbReference type="AlphaFoldDB" id="A0A8I6Z8T8"/>
<reference evidence="1" key="3">
    <citation type="submission" date="2022-01" db="UniProtKB">
        <authorList>
            <consortium name="EnsemblPlants"/>
        </authorList>
    </citation>
    <scope>IDENTIFICATION</scope>
    <source>
        <strain evidence="1">subsp. vulgare</strain>
    </source>
</reference>
<evidence type="ECO:0000313" key="2">
    <source>
        <dbReference type="Proteomes" id="UP000011116"/>
    </source>
</evidence>
<accession>A0A8I6Z8T8</accession>
<sequence length="102" mass="11427">MIVPSLLGMPRKGVATFRAAREQQNKGAISAPSRKHRKLPVARRNQALNIASRTMPRLWNQLNIASRTMSDHGTSNDDHGLDEPTAIVRQCIRPGYKKIVEE</sequence>
<dbReference type="Proteomes" id="UP000011116">
    <property type="component" value="Chromosome 7H"/>
</dbReference>
<name>A0A8I6Z8T8_HORVV</name>
<protein>
    <submittedName>
        <fullName evidence="1">Uncharacterized protein</fullName>
    </submittedName>
</protein>
<dbReference type="Gramene" id="HORVU.MOREX.r3.7HG0745230.1">
    <property type="protein sequence ID" value="HORVU.MOREX.r3.7HG0745230.1"/>
    <property type="gene ID" value="HORVU.MOREX.r3.7HG0745230"/>
</dbReference>
<dbReference type="EnsemblPlants" id="HORVU.MOREX.r3.7HG0745230.1">
    <property type="protein sequence ID" value="HORVU.MOREX.r3.7HG0745230.1"/>
    <property type="gene ID" value="HORVU.MOREX.r3.7HG0745230"/>
</dbReference>